<keyword evidence="1" id="KW-0472">Membrane</keyword>
<keyword evidence="1" id="KW-0812">Transmembrane</keyword>
<gene>
    <name evidence="2" type="ORF">WH96_00895</name>
</gene>
<feature type="transmembrane region" description="Helical" evidence="1">
    <location>
        <begin position="39"/>
        <end position="59"/>
    </location>
</feature>
<dbReference type="AlphaFoldDB" id="A0A0H2MHS0"/>
<organism evidence="2 3">
    <name type="scientific">Kiloniella spongiae</name>
    <dbReference type="NCBI Taxonomy" id="1489064"/>
    <lineage>
        <taxon>Bacteria</taxon>
        <taxon>Pseudomonadati</taxon>
        <taxon>Pseudomonadota</taxon>
        <taxon>Alphaproteobacteria</taxon>
        <taxon>Rhodospirillales</taxon>
        <taxon>Kiloniellaceae</taxon>
        <taxon>Kiloniella</taxon>
    </lineage>
</organism>
<evidence type="ECO:0000256" key="1">
    <source>
        <dbReference type="SAM" id="Phobius"/>
    </source>
</evidence>
<dbReference type="EMBL" id="LAQL01000002">
    <property type="protein sequence ID" value="KLN62129.1"/>
    <property type="molecule type" value="Genomic_DNA"/>
</dbReference>
<reference evidence="2 3" key="1">
    <citation type="submission" date="2015-03" db="EMBL/GenBank/DDBJ databases">
        <title>Genome Sequence of Kiloniella spongiae MEBiC09566, isolated from a marine sponge.</title>
        <authorList>
            <person name="Shao Z."/>
            <person name="Wang L."/>
            <person name="Li X."/>
        </authorList>
    </citation>
    <scope>NUCLEOTIDE SEQUENCE [LARGE SCALE GENOMIC DNA]</scope>
    <source>
        <strain evidence="2 3">MEBiC09566</strain>
    </source>
</reference>
<keyword evidence="1" id="KW-1133">Transmembrane helix</keyword>
<protein>
    <submittedName>
        <fullName evidence="2">Uncharacterized protein</fullName>
    </submittedName>
</protein>
<evidence type="ECO:0000313" key="2">
    <source>
        <dbReference type="EMBL" id="KLN62129.1"/>
    </source>
</evidence>
<keyword evidence="3" id="KW-1185">Reference proteome</keyword>
<proteinExistence type="predicted"/>
<dbReference type="Proteomes" id="UP000035444">
    <property type="component" value="Unassembled WGS sequence"/>
</dbReference>
<evidence type="ECO:0000313" key="3">
    <source>
        <dbReference type="Proteomes" id="UP000035444"/>
    </source>
</evidence>
<name>A0A0H2MHS0_9PROT</name>
<comment type="caution">
    <text evidence="2">The sequence shown here is derived from an EMBL/GenBank/DDBJ whole genome shotgun (WGS) entry which is preliminary data.</text>
</comment>
<accession>A0A0H2MHS0</accession>
<sequence length="61" mass="7113">MAIYLTDITIYVVWSVRPPCQLAFVTQEVMKTRASRQGLVLFFDIFTTNFAFFQALFFVPI</sequence>